<feature type="compositionally biased region" description="Basic and acidic residues" evidence="1">
    <location>
        <begin position="71"/>
        <end position="85"/>
    </location>
</feature>
<feature type="compositionally biased region" description="Pro residues" evidence="1">
    <location>
        <begin position="679"/>
        <end position="690"/>
    </location>
</feature>
<reference evidence="2 3" key="1">
    <citation type="journal article" date="2018" name="Mycol. Prog.">
        <title>Coniella lustricola, a new species from submerged detritus.</title>
        <authorList>
            <person name="Raudabaugh D.B."/>
            <person name="Iturriaga T."/>
            <person name="Carver A."/>
            <person name="Mondo S."/>
            <person name="Pangilinan J."/>
            <person name="Lipzen A."/>
            <person name="He G."/>
            <person name="Amirebrahimi M."/>
            <person name="Grigoriev I.V."/>
            <person name="Miller A.N."/>
        </authorList>
    </citation>
    <scope>NUCLEOTIDE SEQUENCE [LARGE SCALE GENOMIC DNA]</scope>
    <source>
        <strain evidence="2 3">B22-T-1</strain>
    </source>
</reference>
<feature type="compositionally biased region" description="Polar residues" evidence="1">
    <location>
        <begin position="890"/>
        <end position="902"/>
    </location>
</feature>
<sequence>MAAEPTPQQSVEETATPVVLRAQTDDGSQDVDIASNNALTTSSVPSGAHTPVIDELVNSAEVSISGGSDTEASRPDLAKKDDKGHSRTASVKKPTTFKSVSVNKTFLASKASSSTSVPKVGDKPTTPVPSAATPSTSSTPKPRLVAKSVAGIRDASKVSSQNGRPAPDGNAVWNKNRPVPVPDPKKFTDEELAKIGIHMANRIHQNDAKGHSSAWADIDDDDEDWAAPEAITWTDGTKTTIPHVDDTAATAEPPLNKIVKLVEKSRSPAPPLSEPSMPNPPAAAAPPPLGPPVTTQPLPAPSSASSPSAKPQFMASGNKGLVLKGASSEKPTLVAKPPAPPTPVKSPWAALPPVSKVSPMDASTEQSQRSFAPPGSGYGLRGGPPTAREIAADDFSRSPRRDNQHLYNSHSGRYEPVPERRGVPRPEFAQRQPAVLQRPMHTEAQGPAEPSAAFQTSHTSSGGYGRRRTSSNVSGGSGSFQRLNRLHDQSAPPADMPSLRRSSLASAGEHPLSPHSFTAPAGPELIPRIDTSPHQPRASPAMSAAAPHIPEVPEPVAPQQSIENTVEFQKRLMQERRAEAIKRRQEEEAQEEAARKERLAKKLAALGPAPERKSTKKEEPLLEAPPVPVAPASEATDKPHTQAPPEAQPIQPAKPAVEAKSPLLPKNAQPNAQIEAQPPVVPEQLSPPPQENKNIHPWQPRMPNQPERIWGSGNQAPRNVWGAPNNDRSLGNGTFGATTGFNAQPPQQAPVQGSRPPPGPIAPPRSAAPPGAPSRLGPIGPPQRNEPRATDDKEKNRARWSQAVMTGDEEHRVERRERQIEMERDMRARGLNYADLGSQIQDAWTETNEDGKVVKKREDATYGSAAAPWPVAHPGSPEDTRTAPPPPAGPSNTIAGSSQSRFFPSGRDGQQLEPLAPDTGRPIEEDAFGGDTLHPSVAPPIRVRLPPAPPAITTSASTSGRSAQAAPGWGQRPQSRDDGSGRGSSSRPTFTTANPGFSQGANSQIVDRIKNLFADKPSSVSSSTKTMLSQPVPAAPATVSLPFIYAPTTIVEESSYVTKTMDEDCFEEQEMGSLPPVHLPTDIPDAAYNLAKAPPRQDRRLLQVIASTVDALSFYPDARNIFIQLPNSSERKSVSRGNMRSPNPRRGSRGPSSFGSSYRGGSRNSSEQAAMSGTNSSGGGGGGGGGRGGRGYRGRSDNWGRAAAPAIQSQ</sequence>
<feature type="compositionally biased region" description="Low complexity" evidence="1">
    <location>
        <begin position="292"/>
        <end position="309"/>
    </location>
</feature>
<feature type="compositionally biased region" description="Pro residues" evidence="1">
    <location>
        <begin position="755"/>
        <end position="772"/>
    </location>
</feature>
<feature type="compositionally biased region" description="Basic and acidic residues" evidence="1">
    <location>
        <begin position="808"/>
        <end position="818"/>
    </location>
</feature>
<dbReference type="OrthoDB" id="5416983at2759"/>
<feature type="compositionally biased region" description="Polar residues" evidence="1">
    <location>
        <begin position="988"/>
        <end position="1002"/>
    </location>
</feature>
<organism evidence="2 3">
    <name type="scientific">Coniella lustricola</name>
    <dbReference type="NCBI Taxonomy" id="2025994"/>
    <lineage>
        <taxon>Eukaryota</taxon>
        <taxon>Fungi</taxon>
        <taxon>Dikarya</taxon>
        <taxon>Ascomycota</taxon>
        <taxon>Pezizomycotina</taxon>
        <taxon>Sordariomycetes</taxon>
        <taxon>Sordariomycetidae</taxon>
        <taxon>Diaporthales</taxon>
        <taxon>Schizoparmaceae</taxon>
        <taxon>Coniella</taxon>
    </lineage>
</organism>
<feature type="region of interest" description="Disordered" evidence="1">
    <location>
        <begin position="857"/>
        <end position="1002"/>
    </location>
</feature>
<feature type="compositionally biased region" description="Acidic residues" evidence="1">
    <location>
        <begin position="217"/>
        <end position="226"/>
    </location>
</feature>
<dbReference type="InParanoid" id="A0A2T3ABS1"/>
<feature type="compositionally biased region" description="Basic and acidic residues" evidence="1">
    <location>
        <begin position="412"/>
        <end position="424"/>
    </location>
</feature>
<feature type="compositionally biased region" description="Low complexity" evidence="1">
    <location>
        <begin position="124"/>
        <end position="140"/>
    </location>
</feature>
<feature type="region of interest" description="Disordered" evidence="1">
    <location>
        <begin position="207"/>
        <end position="560"/>
    </location>
</feature>
<feature type="region of interest" description="Disordered" evidence="1">
    <location>
        <begin position="579"/>
        <end position="818"/>
    </location>
</feature>
<protein>
    <submittedName>
        <fullName evidence="2">Uncharacterized protein</fullName>
    </submittedName>
</protein>
<dbReference type="AlphaFoldDB" id="A0A2T3ABS1"/>
<accession>A0A2T3ABS1</accession>
<feature type="compositionally biased region" description="Polar residues" evidence="1">
    <location>
        <begin position="60"/>
        <end position="70"/>
    </location>
</feature>
<feature type="compositionally biased region" description="Polar residues" evidence="1">
    <location>
        <begin position="34"/>
        <end position="45"/>
    </location>
</feature>
<dbReference type="EMBL" id="KZ678417">
    <property type="protein sequence ID" value="PSR90619.1"/>
    <property type="molecule type" value="Genomic_DNA"/>
</dbReference>
<keyword evidence="3" id="KW-1185">Reference proteome</keyword>
<feature type="compositionally biased region" description="Low complexity" evidence="1">
    <location>
        <begin position="1140"/>
        <end position="1166"/>
    </location>
</feature>
<feature type="compositionally biased region" description="Basic and acidic residues" evidence="1">
    <location>
        <begin position="610"/>
        <end position="620"/>
    </location>
</feature>
<feature type="compositionally biased region" description="Gly residues" evidence="1">
    <location>
        <begin position="1176"/>
        <end position="1191"/>
    </location>
</feature>
<feature type="region of interest" description="Disordered" evidence="1">
    <location>
        <begin position="1129"/>
        <end position="1210"/>
    </location>
</feature>
<feature type="compositionally biased region" description="Low complexity" evidence="1">
    <location>
        <begin position="731"/>
        <end position="743"/>
    </location>
</feature>
<dbReference type="Proteomes" id="UP000241462">
    <property type="component" value="Unassembled WGS sequence"/>
</dbReference>
<feature type="compositionally biased region" description="Polar residues" evidence="1">
    <location>
        <begin position="361"/>
        <end position="370"/>
    </location>
</feature>
<feature type="compositionally biased region" description="Low complexity" evidence="1">
    <location>
        <begin position="643"/>
        <end position="656"/>
    </location>
</feature>
<feature type="compositionally biased region" description="Basic and acidic residues" evidence="1">
    <location>
        <begin position="579"/>
        <end position="597"/>
    </location>
</feature>
<feature type="compositionally biased region" description="Polar residues" evidence="1">
    <location>
        <begin position="96"/>
        <end position="117"/>
    </location>
</feature>
<feature type="compositionally biased region" description="Low complexity" evidence="1">
    <location>
        <begin position="538"/>
        <end position="547"/>
    </location>
</feature>
<gene>
    <name evidence="2" type="ORF">BD289DRAFT_481566</name>
</gene>
<feature type="compositionally biased region" description="Basic and acidic residues" evidence="1">
    <location>
        <begin position="785"/>
        <end position="797"/>
    </location>
</feature>
<name>A0A2T3ABS1_9PEZI</name>
<evidence type="ECO:0000313" key="3">
    <source>
        <dbReference type="Proteomes" id="UP000241462"/>
    </source>
</evidence>
<feature type="compositionally biased region" description="Low complexity" evidence="1">
    <location>
        <begin position="939"/>
        <end position="959"/>
    </location>
</feature>
<dbReference type="STRING" id="2025994.A0A2T3ABS1"/>
<feature type="compositionally biased region" description="Pro residues" evidence="1">
    <location>
        <begin position="268"/>
        <end position="291"/>
    </location>
</feature>
<evidence type="ECO:0000313" key="2">
    <source>
        <dbReference type="EMBL" id="PSR90619.1"/>
    </source>
</evidence>
<proteinExistence type="predicted"/>
<feature type="region of interest" description="Disordered" evidence="1">
    <location>
        <begin position="22"/>
        <end position="186"/>
    </location>
</feature>
<evidence type="ECO:0000256" key="1">
    <source>
        <dbReference type="SAM" id="MobiDB-lite"/>
    </source>
</evidence>
<feature type="compositionally biased region" description="Basic and acidic residues" evidence="1">
    <location>
        <begin position="390"/>
        <end position="404"/>
    </location>
</feature>